<dbReference type="Pfam" id="PF02954">
    <property type="entry name" value="HTH_8"/>
    <property type="match status" value="1"/>
</dbReference>
<dbReference type="InterPro" id="IPR003593">
    <property type="entry name" value="AAA+_ATPase"/>
</dbReference>
<evidence type="ECO:0000313" key="11">
    <source>
        <dbReference type="EMBL" id="QDT37886.1"/>
    </source>
</evidence>
<evidence type="ECO:0000256" key="4">
    <source>
        <dbReference type="ARBA" id="ARBA00023125"/>
    </source>
</evidence>
<dbReference type="SUPFAM" id="SSF52172">
    <property type="entry name" value="CheY-like"/>
    <property type="match status" value="1"/>
</dbReference>
<dbReference type="KEGG" id="svp:Pan189_22690"/>
<dbReference type="RefSeq" id="WP_145363969.1">
    <property type="nucleotide sequence ID" value="NZ_CP036268.1"/>
</dbReference>
<dbReference type="OrthoDB" id="9807827at2"/>
<dbReference type="GO" id="GO:0043565">
    <property type="term" value="F:sequence-specific DNA binding"/>
    <property type="evidence" value="ECO:0007669"/>
    <property type="project" value="InterPro"/>
</dbReference>
<feature type="region of interest" description="Disordered" evidence="8">
    <location>
        <begin position="393"/>
        <end position="412"/>
    </location>
</feature>
<evidence type="ECO:0000313" key="12">
    <source>
        <dbReference type="Proteomes" id="UP000317318"/>
    </source>
</evidence>
<dbReference type="PROSITE" id="PS00688">
    <property type="entry name" value="SIGMA54_INTERACT_3"/>
    <property type="match status" value="1"/>
</dbReference>
<dbReference type="PROSITE" id="PS00676">
    <property type="entry name" value="SIGMA54_INTERACT_2"/>
    <property type="match status" value="1"/>
</dbReference>
<dbReference type="PANTHER" id="PTHR32071:SF122">
    <property type="entry name" value="SIGMA FACTOR"/>
    <property type="match status" value="1"/>
</dbReference>
<dbReference type="EMBL" id="CP036268">
    <property type="protein sequence ID" value="QDT37886.1"/>
    <property type="molecule type" value="Genomic_DNA"/>
</dbReference>
<dbReference type="Pfam" id="PF00158">
    <property type="entry name" value="Sigma54_activat"/>
    <property type="match status" value="1"/>
</dbReference>
<dbReference type="InterPro" id="IPR001789">
    <property type="entry name" value="Sig_transdc_resp-reg_receiver"/>
</dbReference>
<dbReference type="PANTHER" id="PTHR32071">
    <property type="entry name" value="TRANSCRIPTIONAL REGULATORY PROTEIN"/>
    <property type="match status" value="1"/>
</dbReference>
<dbReference type="InterPro" id="IPR058031">
    <property type="entry name" value="AAA_lid_NorR"/>
</dbReference>
<evidence type="ECO:0000256" key="3">
    <source>
        <dbReference type="ARBA" id="ARBA00023015"/>
    </source>
</evidence>
<dbReference type="CDD" id="cd00009">
    <property type="entry name" value="AAA"/>
    <property type="match status" value="1"/>
</dbReference>
<dbReference type="Gene3D" id="3.40.50.2300">
    <property type="match status" value="1"/>
</dbReference>
<keyword evidence="7" id="KW-0597">Phosphoprotein</keyword>
<keyword evidence="4" id="KW-0238">DNA-binding</keyword>
<evidence type="ECO:0000256" key="2">
    <source>
        <dbReference type="ARBA" id="ARBA00022840"/>
    </source>
</evidence>
<evidence type="ECO:0000259" key="10">
    <source>
        <dbReference type="PROSITE" id="PS50110"/>
    </source>
</evidence>
<keyword evidence="6" id="KW-0804">Transcription</keyword>
<feature type="domain" description="Response regulatory" evidence="10">
    <location>
        <begin position="7"/>
        <end position="121"/>
    </location>
</feature>
<dbReference type="SUPFAM" id="SSF46689">
    <property type="entry name" value="Homeodomain-like"/>
    <property type="match status" value="1"/>
</dbReference>
<evidence type="ECO:0000256" key="1">
    <source>
        <dbReference type="ARBA" id="ARBA00022741"/>
    </source>
</evidence>
<organism evidence="11 12">
    <name type="scientific">Stratiformator vulcanicus</name>
    <dbReference type="NCBI Taxonomy" id="2527980"/>
    <lineage>
        <taxon>Bacteria</taxon>
        <taxon>Pseudomonadati</taxon>
        <taxon>Planctomycetota</taxon>
        <taxon>Planctomycetia</taxon>
        <taxon>Planctomycetales</taxon>
        <taxon>Planctomycetaceae</taxon>
        <taxon>Stratiformator</taxon>
    </lineage>
</organism>
<dbReference type="GO" id="GO:0000160">
    <property type="term" value="P:phosphorelay signal transduction system"/>
    <property type="evidence" value="ECO:0007669"/>
    <property type="project" value="InterPro"/>
</dbReference>
<keyword evidence="1" id="KW-0547">Nucleotide-binding</keyword>
<dbReference type="SMART" id="SM00448">
    <property type="entry name" value="REC"/>
    <property type="match status" value="1"/>
</dbReference>
<dbReference type="Proteomes" id="UP000317318">
    <property type="component" value="Chromosome"/>
</dbReference>
<sequence>MKNTEGSLLVIDDDRDLREAMADYLRGLGYRVETACDAREGKERMRDYPFDLVVCDVSLPDEDGFKVLEWATENVPDTLFVLLTGYGTIEGAVDAIRLGAFDYLTKPLIDEELSLAIRRGIERRQIASENRSLRQQLDERFGLGKIVGRDFKMQRMFDLIESVADTRTTVLILGESGTGKTMTARAVHQLSDRRDQPFVEVACGALPENLLESELFGHVKGSFTGANNDKDGKFLQADGGTLFLDEIATASPGLQIKLLRAIQDREFEAVGGDKTHKVDVRLILATNADLEEMVRKGEFREDLYYRINVISMTQPPLRERIGDIPLLAEHYLSHFREQSGRDVKGFDESALRLLQSYKWPGNVRELVNVVERAVVLARRDVISAADLPESLRKEDSSRTLTAGTQSAGSLKAKMAEPERQLIIDALNSNGWNRQATAKTLGINRTTLYKKMKRYKIEFEEEMARESAMS</sequence>
<dbReference type="GO" id="GO:0006355">
    <property type="term" value="P:regulation of DNA-templated transcription"/>
    <property type="evidence" value="ECO:0007669"/>
    <property type="project" value="InterPro"/>
</dbReference>
<dbReference type="GO" id="GO:0005524">
    <property type="term" value="F:ATP binding"/>
    <property type="evidence" value="ECO:0007669"/>
    <property type="project" value="UniProtKB-KW"/>
</dbReference>
<dbReference type="InterPro" id="IPR025944">
    <property type="entry name" value="Sigma_54_int_dom_CS"/>
</dbReference>
<dbReference type="PROSITE" id="PS50045">
    <property type="entry name" value="SIGMA54_INTERACT_4"/>
    <property type="match status" value="1"/>
</dbReference>
<dbReference type="InterPro" id="IPR027417">
    <property type="entry name" value="P-loop_NTPase"/>
</dbReference>
<dbReference type="FunFam" id="1.10.8.60:FF:000014">
    <property type="entry name" value="DNA-binding transcriptional regulator NtrC"/>
    <property type="match status" value="1"/>
</dbReference>
<dbReference type="PRINTS" id="PR01590">
    <property type="entry name" value="HTHFIS"/>
</dbReference>
<name>A0A517R1X5_9PLAN</name>
<feature type="compositionally biased region" description="Polar residues" evidence="8">
    <location>
        <begin position="398"/>
        <end position="408"/>
    </location>
</feature>
<protein>
    <submittedName>
        <fullName evidence="11">Transcriptional regulatory protein ZraR</fullName>
    </submittedName>
</protein>
<keyword evidence="12" id="KW-1185">Reference proteome</keyword>
<keyword evidence="2" id="KW-0067">ATP-binding</keyword>
<dbReference type="SUPFAM" id="SSF52540">
    <property type="entry name" value="P-loop containing nucleoside triphosphate hydrolases"/>
    <property type="match status" value="1"/>
</dbReference>
<gene>
    <name evidence="11" type="primary">zraR_3</name>
    <name evidence="11" type="ORF">Pan189_22690</name>
</gene>
<keyword evidence="5" id="KW-0010">Activator</keyword>
<accession>A0A517R1X5</accession>
<dbReference type="Pfam" id="PF25601">
    <property type="entry name" value="AAA_lid_14"/>
    <property type="match status" value="1"/>
</dbReference>
<evidence type="ECO:0000256" key="6">
    <source>
        <dbReference type="ARBA" id="ARBA00023163"/>
    </source>
</evidence>
<dbReference type="Gene3D" id="1.10.8.60">
    <property type="match status" value="1"/>
</dbReference>
<feature type="domain" description="Sigma-54 factor interaction" evidence="9">
    <location>
        <begin position="146"/>
        <end position="375"/>
    </location>
</feature>
<dbReference type="PROSITE" id="PS50110">
    <property type="entry name" value="RESPONSE_REGULATORY"/>
    <property type="match status" value="1"/>
</dbReference>
<dbReference type="AlphaFoldDB" id="A0A517R1X5"/>
<dbReference type="InterPro" id="IPR002078">
    <property type="entry name" value="Sigma_54_int"/>
</dbReference>
<dbReference type="FunFam" id="3.40.50.300:FF:000006">
    <property type="entry name" value="DNA-binding transcriptional regulator NtrC"/>
    <property type="match status" value="1"/>
</dbReference>
<evidence type="ECO:0000259" key="9">
    <source>
        <dbReference type="PROSITE" id="PS50045"/>
    </source>
</evidence>
<dbReference type="InterPro" id="IPR025943">
    <property type="entry name" value="Sigma_54_int_dom_ATP-bd_2"/>
</dbReference>
<dbReference type="InterPro" id="IPR002197">
    <property type="entry name" value="HTH_Fis"/>
</dbReference>
<dbReference type="Gene3D" id="1.10.10.60">
    <property type="entry name" value="Homeodomain-like"/>
    <property type="match status" value="1"/>
</dbReference>
<evidence type="ECO:0000256" key="8">
    <source>
        <dbReference type="SAM" id="MobiDB-lite"/>
    </source>
</evidence>
<evidence type="ECO:0000256" key="7">
    <source>
        <dbReference type="PROSITE-ProRule" id="PRU00169"/>
    </source>
</evidence>
<dbReference type="Pfam" id="PF00072">
    <property type="entry name" value="Response_reg"/>
    <property type="match status" value="1"/>
</dbReference>
<proteinExistence type="predicted"/>
<dbReference type="SMART" id="SM00382">
    <property type="entry name" value="AAA"/>
    <property type="match status" value="1"/>
</dbReference>
<dbReference type="Gene3D" id="3.40.50.300">
    <property type="entry name" value="P-loop containing nucleotide triphosphate hydrolases"/>
    <property type="match status" value="1"/>
</dbReference>
<reference evidence="11 12" key="1">
    <citation type="submission" date="2019-02" db="EMBL/GenBank/DDBJ databases">
        <title>Deep-cultivation of Planctomycetes and their phenomic and genomic characterization uncovers novel biology.</title>
        <authorList>
            <person name="Wiegand S."/>
            <person name="Jogler M."/>
            <person name="Boedeker C."/>
            <person name="Pinto D."/>
            <person name="Vollmers J."/>
            <person name="Rivas-Marin E."/>
            <person name="Kohn T."/>
            <person name="Peeters S.H."/>
            <person name="Heuer A."/>
            <person name="Rast P."/>
            <person name="Oberbeckmann S."/>
            <person name="Bunk B."/>
            <person name="Jeske O."/>
            <person name="Meyerdierks A."/>
            <person name="Storesund J.E."/>
            <person name="Kallscheuer N."/>
            <person name="Luecker S."/>
            <person name="Lage O.M."/>
            <person name="Pohl T."/>
            <person name="Merkel B.J."/>
            <person name="Hornburger P."/>
            <person name="Mueller R.-W."/>
            <person name="Bruemmer F."/>
            <person name="Labrenz M."/>
            <person name="Spormann A.M."/>
            <person name="Op den Camp H."/>
            <person name="Overmann J."/>
            <person name="Amann R."/>
            <person name="Jetten M.S.M."/>
            <person name="Mascher T."/>
            <person name="Medema M.H."/>
            <person name="Devos D.P."/>
            <person name="Kaster A.-K."/>
            <person name="Ovreas L."/>
            <person name="Rohde M."/>
            <person name="Galperin M.Y."/>
            <person name="Jogler C."/>
        </authorList>
    </citation>
    <scope>NUCLEOTIDE SEQUENCE [LARGE SCALE GENOMIC DNA]</scope>
    <source>
        <strain evidence="11 12">Pan189</strain>
    </source>
</reference>
<dbReference type="InterPro" id="IPR009057">
    <property type="entry name" value="Homeodomain-like_sf"/>
</dbReference>
<dbReference type="InterPro" id="IPR011006">
    <property type="entry name" value="CheY-like_superfamily"/>
</dbReference>
<keyword evidence="3" id="KW-0805">Transcription regulation</keyword>
<feature type="modified residue" description="4-aspartylphosphate" evidence="7">
    <location>
        <position position="56"/>
    </location>
</feature>
<evidence type="ECO:0000256" key="5">
    <source>
        <dbReference type="ARBA" id="ARBA00023159"/>
    </source>
</evidence>